<accession>A0AB38YHP3</accession>
<evidence type="ECO:0008006" key="2">
    <source>
        <dbReference type="Google" id="ProtNLM"/>
    </source>
</evidence>
<dbReference type="AlphaFoldDB" id="A0AB38YHP3"/>
<name>A0AB38YHP3_9GAMM</name>
<reference evidence="1" key="1">
    <citation type="submission" date="2022-07" db="EMBL/GenBank/DDBJ databases">
        <title>Complete genome sequence of Salinispirillum sp. LH10-3-1 capable of multiple carbohydrate inversion isolated from a soda lake.</title>
        <authorList>
            <person name="Liu J."/>
            <person name="Zhai Y."/>
            <person name="Zhang H."/>
            <person name="Yang H."/>
            <person name="Qu J."/>
            <person name="Li J."/>
        </authorList>
    </citation>
    <scope>NUCLEOTIDE SEQUENCE</scope>
    <source>
        <strain evidence="1">LH 10-3-1</strain>
    </source>
</reference>
<sequence length="125" mass="13836">MIFASIFSSQVYADSCTAEIEKTTSEMTFGQIIELVENEIEGDDSFIQALKSFGTIVDFGQGRQFYRSNSQFYRETAYFNGGVLEGEYIGVVFSGTLSPSSPFGLFIGFDIKSCKLRSVSLDLPL</sequence>
<dbReference type="EMBL" id="CP101717">
    <property type="protein sequence ID" value="WLD58720.1"/>
    <property type="molecule type" value="Genomic_DNA"/>
</dbReference>
<dbReference type="RefSeq" id="WP_304996006.1">
    <property type="nucleotide sequence ID" value="NZ_CP101717.1"/>
</dbReference>
<proteinExistence type="predicted"/>
<protein>
    <recommendedName>
        <fullName evidence="2">DUF3887 domain-containing protein</fullName>
    </recommendedName>
</protein>
<organism evidence="1">
    <name type="scientific">Salinispirillum sp. LH 10-3-1</name>
    <dbReference type="NCBI Taxonomy" id="2952525"/>
    <lineage>
        <taxon>Bacteria</taxon>
        <taxon>Pseudomonadati</taxon>
        <taxon>Pseudomonadota</taxon>
        <taxon>Gammaproteobacteria</taxon>
        <taxon>Oceanospirillales</taxon>
        <taxon>Saccharospirillaceae</taxon>
        <taxon>Salinispirillum</taxon>
    </lineage>
</organism>
<evidence type="ECO:0000313" key="1">
    <source>
        <dbReference type="EMBL" id="WLD58720.1"/>
    </source>
</evidence>
<gene>
    <name evidence="1" type="ORF">NFC81_02720</name>
</gene>